<accession>A0A9Q0UDJ3</accession>
<dbReference type="PANTHER" id="PTHR33388">
    <property type="entry name" value="OS01G0212500 PROTEIN"/>
    <property type="match status" value="1"/>
</dbReference>
<evidence type="ECO:0000313" key="6">
    <source>
        <dbReference type="Proteomes" id="UP001151752"/>
    </source>
</evidence>
<feature type="region of interest" description="Disordered" evidence="4">
    <location>
        <begin position="1"/>
        <end position="64"/>
    </location>
</feature>
<sequence length="330" mass="35999">MSTPLSLFLMPNNGSKQEPTQAMAISTQTAEPARRSTAATNQSKRSTTRKCQTRKKQRQRGMGVAQLESLRIQERWKAITEANQNTGAFNLQPTQQLHDHHPFNCNTDNNNNQMMQYGTTANCGVPTSSGGGVFNGFLGWDHQGGVVAKRVDGFNVNNNDRIGSGQVFVNQYMVGSVPVHQVGAPAPASVFEASKKLSSIPKVMQQQQYESSRFDLCFKMGEFSARAARSTAPYANHNHNNNEVTSEVMTVHRKGTNSPILGRKVIMEYEFFPGKNGTGACFKEMEFPSPEAPVAVGAGEASCVTTYSDYSGYSASNASNSIDLSLKLSY</sequence>
<keyword evidence="2" id="KW-0805">Transcription regulation</keyword>
<dbReference type="EMBL" id="JAPFFM010000012">
    <property type="protein sequence ID" value="KAJ6728002.1"/>
    <property type="molecule type" value="Genomic_DNA"/>
</dbReference>
<keyword evidence="1" id="KW-0678">Repressor</keyword>
<dbReference type="PANTHER" id="PTHR33388:SF2">
    <property type="entry name" value="PROTEIN SPOROCYTELESS"/>
    <property type="match status" value="1"/>
</dbReference>
<evidence type="ECO:0000256" key="1">
    <source>
        <dbReference type="ARBA" id="ARBA00022491"/>
    </source>
</evidence>
<keyword evidence="6" id="KW-1185">Reference proteome</keyword>
<keyword evidence="3" id="KW-0804">Transcription</keyword>
<name>A0A9Q0UDJ3_9ROSI</name>
<evidence type="ECO:0000313" key="5">
    <source>
        <dbReference type="EMBL" id="KAJ6728002.1"/>
    </source>
</evidence>
<reference evidence="5" key="1">
    <citation type="submission" date="2022-11" db="EMBL/GenBank/DDBJ databases">
        <authorList>
            <person name="Hyden B.L."/>
            <person name="Feng K."/>
            <person name="Yates T."/>
            <person name="Jawdy S."/>
            <person name="Smart L.B."/>
            <person name="Muchero W."/>
        </authorList>
    </citation>
    <scope>NUCLEOTIDE SEQUENCE</scope>
    <source>
        <tissue evidence="5">Shoot tip</tissue>
    </source>
</reference>
<evidence type="ECO:0000256" key="3">
    <source>
        <dbReference type="ARBA" id="ARBA00023163"/>
    </source>
</evidence>
<proteinExistence type="predicted"/>
<feature type="compositionally biased region" description="Basic residues" evidence="4">
    <location>
        <begin position="46"/>
        <end position="59"/>
    </location>
</feature>
<comment type="caution">
    <text evidence="5">The sequence shown here is derived from an EMBL/GenBank/DDBJ whole genome shotgun (WGS) entry which is preliminary data.</text>
</comment>
<dbReference type="InterPro" id="IPR040356">
    <property type="entry name" value="SPEAR"/>
</dbReference>
<evidence type="ECO:0000256" key="2">
    <source>
        <dbReference type="ARBA" id="ARBA00023015"/>
    </source>
</evidence>
<dbReference type="GO" id="GO:0003700">
    <property type="term" value="F:DNA-binding transcription factor activity"/>
    <property type="evidence" value="ECO:0007669"/>
    <property type="project" value="InterPro"/>
</dbReference>
<dbReference type="AlphaFoldDB" id="A0A9Q0UDJ3"/>
<gene>
    <name evidence="5" type="ORF">OIU74_006117</name>
</gene>
<evidence type="ECO:0000256" key="4">
    <source>
        <dbReference type="SAM" id="MobiDB-lite"/>
    </source>
</evidence>
<dbReference type="Proteomes" id="UP001151752">
    <property type="component" value="Chromosome 11"/>
</dbReference>
<protein>
    <submittedName>
        <fullName evidence="5">Uncharacterized protein</fullName>
    </submittedName>
</protein>
<feature type="compositionally biased region" description="Polar residues" evidence="4">
    <location>
        <begin position="12"/>
        <end position="30"/>
    </location>
</feature>
<reference evidence="5" key="2">
    <citation type="journal article" date="2023" name="Int. J. Mol. Sci.">
        <title>De Novo Assembly and Annotation of 11 Diverse Shrub Willow (Salix) Genomes Reveals Novel Gene Organization in Sex-Linked Regions.</title>
        <authorList>
            <person name="Hyden B."/>
            <person name="Feng K."/>
            <person name="Yates T.B."/>
            <person name="Jawdy S."/>
            <person name="Cereghino C."/>
            <person name="Smart L.B."/>
            <person name="Muchero W."/>
        </authorList>
    </citation>
    <scope>NUCLEOTIDE SEQUENCE</scope>
    <source>
        <tissue evidence="5">Shoot tip</tissue>
    </source>
</reference>
<organism evidence="5 6">
    <name type="scientific">Salix koriyanagi</name>
    <dbReference type="NCBI Taxonomy" id="2511006"/>
    <lineage>
        <taxon>Eukaryota</taxon>
        <taxon>Viridiplantae</taxon>
        <taxon>Streptophyta</taxon>
        <taxon>Embryophyta</taxon>
        <taxon>Tracheophyta</taxon>
        <taxon>Spermatophyta</taxon>
        <taxon>Magnoliopsida</taxon>
        <taxon>eudicotyledons</taxon>
        <taxon>Gunneridae</taxon>
        <taxon>Pentapetalae</taxon>
        <taxon>rosids</taxon>
        <taxon>fabids</taxon>
        <taxon>Malpighiales</taxon>
        <taxon>Salicaceae</taxon>
        <taxon>Saliceae</taxon>
        <taxon>Salix</taxon>
    </lineage>
</organism>